<evidence type="ECO:0000256" key="3">
    <source>
        <dbReference type="ARBA" id="ARBA00022833"/>
    </source>
</evidence>
<evidence type="ECO:0000256" key="4">
    <source>
        <dbReference type="ARBA" id="ARBA00023027"/>
    </source>
</evidence>
<dbReference type="PANTHER" id="PTHR11085">
    <property type="entry name" value="NAD-DEPENDENT PROTEIN DEACYLASE SIRTUIN-5, MITOCHONDRIAL-RELATED"/>
    <property type="match status" value="1"/>
</dbReference>
<feature type="binding site" evidence="5">
    <location>
        <begin position="74"/>
        <end position="94"/>
    </location>
    <ligand>
        <name>NAD(+)</name>
        <dbReference type="ChEBI" id="CHEBI:57540"/>
    </ligand>
</feature>
<keyword evidence="5" id="KW-0963">Cytoplasm</keyword>
<evidence type="ECO:0000256" key="1">
    <source>
        <dbReference type="ARBA" id="ARBA00022679"/>
    </source>
</evidence>
<keyword evidence="4 5" id="KW-0520">NAD</keyword>
<comment type="catalytic activity">
    <reaction evidence="5">
        <text>N(6)-acetyl-L-lysyl-[protein] + NAD(+) + H2O = 2''-O-acetyl-ADP-D-ribose + nicotinamide + L-lysyl-[protein]</text>
        <dbReference type="Rhea" id="RHEA:43636"/>
        <dbReference type="Rhea" id="RHEA-COMP:9752"/>
        <dbReference type="Rhea" id="RHEA-COMP:10731"/>
        <dbReference type="ChEBI" id="CHEBI:15377"/>
        <dbReference type="ChEBI" id="CHEBI:17154"/>
        <dbReference type="ChEBI" id="CHEBI:29969"/>
        <dbReference type="ChEBI" id="CHEBI:57540"/>
        <dbReference type="ChEBI" id="CHEBI:61930"/>
        <dbReference type="ChEBI" id="CHEBI:83767"/>
        <dbReference type="EC" id="2.3.1.286"/>
    </reaction>
</comment>
<evidence type="ECO:0000256" key="5">
    <source>
        <dbReference type="HAMAP-Rule" id="MF_01967"/>
    </source>
</evidence>
<dbReference type="GO" id="GO:0005737">
    <property type="term" value="C:cytoplasm"/>
    <property type="evidence" value="ECO:0007669"/>
    <property type="project" value="UniProtKB-SubCell"/>
</dbReference>
<dbReference type="GO" id="GO:0008270">
    <property type="term" value="F:zinc ion binding"/>
    <property type="evidence" value="ECO:0007669"/>
    <property type="project" value="UniProtKB-UniRule"/>
</dbReference>
<organism evidence="9 10">
    <name type="scientific">Luteimicrobium subarcticum</name>
    <dbReference type="NCBI Taxonomy" id="620910"/>
    <lineage>
        <taxon>Bacteria</taxon>
        <taxon>Bacillati</taxon>
        <taxon>Actinomycetota</taxon>
        <taxon>Actinomycetes</taxon>
        <taxon>Micrococcales</taxon>
        <taxon>Luteimicrobium</taxon>
    </lineage>
</organism>
<accession>A0A2M8W6L9</accession>
<dbReference type="InterPro" id="IPR050134">
    <property type="entry name" value="NAD-dep_sirtuin_deacylases"/>
</dbReference>
<comment type="function">
    <text evidence="5">NAD-dependent protein deacetylase which modulates the activities of several enzymes which are inactive in their acetylated form.</text>
</comment>
<proteinExistence type="inferred from homology"/>
<comment type="caution">
    <text evidence="9">The sequence shown here is derived from an EMBL/GenBank/DDBJ whole genome shotgun (WGS) entry which is preliminary data.</text>
</comment>
<sequence length="327" mass="34638">MTAPGDAGHRSGRRARRTVEGVSVPSSAPPSTASAKPSRTPATTPAPAGPSTSTGTLDDVVDLLRGRRVAVLTGAGISTDSGIPDYRGPDSPPRNPMTYQQFVGDEAFRRHYWARNHVGWRHVHRTLPNAGHRALVQLEDAGVVTGVITQNVDLLHEDAGSRNVIDLHGRYDRVICLQCGRVISRAHLADRLDALNPGFVESVAGSVADIEIAPDADAVIEQTSHFVPASCEACGGVLKPEIVYFGENVPRERVDRAFALVADADVLLVVGSSLTVMSGLRFVRRAAKDGQPVVIVNRGATRGDDLATLKLDAGTSETLTALVDALA</sequence>
<dbReference type="InterPro" id="IPR026591">
    <property type="entry name" value="Sirtuin_cat_small_dom_sf"/>
</dbReference>
<dbReference type="PROSITE" id="PS50305">
    <property type="entry name" value="SIRTUIN"/>
    <property type="match status" value="1"/>
</dbReference>
<feature type="binding site" evidence="5 6">
    <location>
        <position position="234"/>
    </location>
    <ligand>
        <name>Zn(2+)</name>
        <dbReference type="ChEBI" id="CHEBI:29105"/>
    </ligand>
</feature>
<dbReference type="InterPro" id="IPR029035">
    <property type="entry name" value="DHS-like_NAD/FAD-binding_dom"/>
</dbReference>
<evidence type="ECO:0000256" key="7">
    <source>
        <dbReference type="SAM" id="MobiDB-lite"/>
    </source>
</evidence>
<dbReference type="HAMAP" id="MF_01967">
    <property type="entry name" value="Sirtuin_ClassII"/>
    <property type="match status" value="1"/>
</dbReference>
<evidence type="ECO:0000259" key="8">
    <source>
        <dbReference type="PROSITE" id="PS50305"/>
    </source>
</evidence>
<evidence type="ECO:0000313" key="9">
    <source>
        <dbReference type="EMBL" id="PJI86578.1"/>
    </source>
</evidence>
<feature type="binding site" evidence="5 6">
    <location>
        <position position="179"/>
    </location>
    <ligand>
        <name>Zn(2+)</name>
        <dbReference type="ChEBI" id="CHEBI:29105"/>
    </ligand>
</feature>
<dbReference type="AlphaFoldDB" id="A0A2M8W6L9"/>
<feature type="region of interest" description="Disordered" evidence="7">
    <location>
        <begin position="76"/>
        <end position="95"/>
    </location>
</feature>
<name>A0A2M8W6L9_9MICO</name>
<keyword evidence="10" id="KW-1185">Reference proteome</keyword>
<feature type="binding site" evidence="5">
    <location>
        <position position="315"/>
    </location>
    <ligand>
        <name>NAD(+)</name>
        <dbReference type="ChEBI" id="CHEBI:57540"/>
    </ligand>
</feature>
<comment type="similarity">
    <text evidence="5">Belongs to the sirtuin family. Class II subfamily.</text>
</comment>
<feature type="binding site" evidence="5 6">
    <location>
        <position position="231"/>
    </location>
    <ligand>
        <name>Zn(2+)</name>
        <dbReference type="ChEBI" id="CHEBI:29105"/>
    </ligand>
</feature>
<dbReference type="Pfam" id="PF02146">
    <property type="entry name" value="SIR2"/>
    <property type="match status" value="1"/>
</dbReference>
<keyword evidence="1 5" id="KW-0808">Transferase</keyword>
<evidence type="ECO:0000313" key="10">
    <source>
        <dbReference type="Proteomes" id="UP000231586"/>
    </source>
</evidence>
<reference evidence="9 10" key="1">
    <citation type="submission" date="2017-11" db="EMBL/GenBank/DDBJ databases">
        <title>Genomic Encyclopedia of Archaeal and Bacterial Type Strains, Phase II (KMG-II): From Individual Species to Whole Genera.</title>
        <authorList>
            <person name="Goeker M."/>
        </authorList>
    </citation>
    <scope>NUCLEOTIDE SEQUENCE [LARGE SCALE GENOMIC DNA]</scope>
    <source>
        <strain evidence="9 10">DSM 22413</strain>
    </source>
</reference>
<feature type="region of interest" description="Disordered" evidence="7">
    <location>
        <begin position="1"/>
        <end position="57"/>
    </location>
</feature>
<dbReference type="InterPro" id="IPR026587">
    <property type="entry name" value="Sirtuin_class_II"/>
</dbReference>
<gene>
    <name evidence="5" type="primary">cobB</name>
    <name evidence="9" type="ORF">CLV34_2497</name>
</gene>
<feature type="compositionally biased region" description="Low complexity" evidence="7">
    <location>
        <begin position="23"/>
        <end position="54"/>
    </location>
</feature>
<dbReference type="SUPFAM" id="SSF52467">
    <property type="entry name" value="DHS-like NAD/FAD-binding domain"/>
    <property type="match status" value="1"/>
</dbReference>
<keyword evidence="3 5" id="KW-0862">Zinc</keyword>
<feature type="binding site" evidence="5">
    <location>
        <begin position="271"/>
        <end position="273"/>
    </location>
    <ligand>
        <name>NAD(+)</name>
        <dbReference type="ChEBI" id="CHEBI:57540"/>
    </ligand>
</feature>
<dbReference type="Gene3D" id="3.30.1600.10">
    <property type="entry name" value="SIR2/SIRT2 'Small Domain"/>
    <property type="match status" value="1"/>
</dbReference>
<feature type="binding site" evidence="5">
    <location>
        <begin position="150"/>
        <end position="153"/>
    </location>
    <ligand>
        <name>NAD(+)</name>
        <dbReference type="ChEBI" id="CHEBI:57540"/>
    </ligand>
</feature>
<dbReference type="NCBIfam" id="NF003738">
    <property type="entry name" value="PRK05333.1"/>
    <property type="match status" value="1"/>
</dbReference>
<evidence type="ECO:0000256" key="2">
    <source>
        <dbReference type="ARBA" id="ARBA00022723"/>
    </source>
</evidence>
<dbReference type="InterPro" id="IPR026590">
    <property type="entry name" value="Ssirtuin_cat_dom"/>
</dbReference>
<feature type="active site" description="Proton acceptor" evidence="5 6">
    <location>
        <position position="168"/>
    </location>
</feature>
<comment type="cofactor">
    <cofactor evidence="5">
        <name>Zn(2+)</name>
        <dbReference type="ChEBI" id="CHEBI:29105"/>
    </cofactor>
    <text evidence="5">Binds 1 zinc ion per subunit.</text>
</comment>
<dbReference type="InterPro" id="IPR003000">
    <property type="entry name" value="Sirtuin"/>
</dbReference>
<comment type="subcellular location">
    <subcellularLocation>
        <location evidence="5">Cytoplasm</location>
    </subcellularLocation>
</comment>
<dbReference type="EC" id="2.3.1.286" evidence="5"/>
<evidence type="ECO:0000256" key="6">
    <source>
        <dbReference type="PROSITE-ProRule" id="PRU00236"/>
    </source>
</evidence>
<dbReference type="GO" id="GO:0017136">
    <property type="term" value="F:histone deacetylase activity, NAD-dependent"/>
    <property type="evidence" value="ECO:0007669"/>
    <property type="project" value="TreeGrafter"/>
</dbReference>
<dbReference type="EMBL" id="PGTZ01000010">
    <property type="protein sequence ID" value="PJI86578.1"/>
    <property type="molecule type" value="Genomic_DNA"/>
</dbReference>
<keyword evidence="2 5" id="KW-0479">Metal-binding</keyword>
<dbReference type="Gene3D" id="3.40.50.1220">
    <property type="entry name" value="TPP-binding domain"/>
    <property type="match status" value="1"/>
</dbReference>
<dbReference type="Proteomes" id="UP000231586">
    <property type="component" value="Unassembled WGS sequence"/>
</dbReference>
<feature type="binding site" evidence="5 6">
    <location>
        <position position="176"/>
    </location>
    <ligand>
        <name>Zn(2+)</name>
        <dbReference type="ChEBI" id="CHEBI:29105"/>
    </ligand>
</feature>
<feature type="binding site" evidence="5">
    <location>
        <begin position="297"/>
        <end position="299"/>
    </location>
    <ligand>
        <name>NAD(+)</name>
        <dbReference type="ChEBI" id="CHEBI:57540"/>
    </ligand>
</feature>
<dbReference type="GO" id="GO:0070403">
    <property type="term" value="F:NAD+ binding"/>
    <property type="evidence" value="ECO:0007669"/>
    <property type="project" value="UniProtKB-UniRule"/>
</dbReference>
<protein>
    <recommendedName>
        <fullName evidence="5">NAD-dependent protein deacetylase</fullName>
        <ecNumber evidence="5">2.3.1.286</ecNumber>
    </recommendedName>
    <alternativeName>
        <fullName evidence="5">Regulatory protein SIR2 homolog</fullName>
    </alternativeName>
</protein>
<dbReference type="PANTHER" id="PTHR11085:SF10">
    <property type="entry name" value="NAD-DEPENDENT PROTEIN DEACYLASE SIRTUIN-5, MITOCHONDRIAL-RELATED"/>
    <property type="match status" value="1"/>
</dbReference>
<feature type="domain" description="Deacetylase sirtuin-type" evidence="8">
    <location>
        <begin position="50"/>
        <end position="327"/>
    </location>
</feature>